<comment type="cofactor">
    <cofactor evidence="1">
        <name>Mg(2+)</name>
        <dbReference type="ChEBI" id="CHEBI:18420"/>
    </cofactor>
</comment>
<gene>
    <name evidence="4" type="ORF">DYH56_13365</name>
</gene>
<dbReference type="InterPro" id="IPR020084">
    <property type="entry name" value="NUDIX_hydrolase_CS"/>
</dbReference>
<dbReference type="CDD" id="cd02883">
    <property type="entry name" value="NUDIX_Hydrolase"/>
    <property type="match status" value="1"/>
</dbReference>
<dbReference type="PANTHER" id="PTHR43046:SF15">
    <property type="entry name" value="MUTT_NUDIX FAMILY PROTEIN"/>
    <property type="match status" value="1"/>
</dbReference>
<reference evidence="4 5" key="1">
    <citation type="submission" date="2018-08" db="EMBL/GenBank/DDBJ databases">
        <title>Draft genome sequence of Psychrilyobacter sp. strain SD5 isolated from Black Sea water.</title>
        <authorList>
            <person name="Yadav S."/>
            <person name="Villanueva L."/>
            <person name="Damste J.S.S."/>
        </authorList>
    </citation>
    <scope>NUCLEOTIDE SEQUENCE [LARGE SCALE GENOMIC DNA]</scope>
    <source>
        <strain evidence="4 5">SD5</strain>
    </source>
</reference>
<evidence type="ECO:0000313" key="5">
    <source>
        <dbReference type="Proteomes" id="UP000263486"/>
    </source>
</evidence>
<dbReference type="PROSITE" id="PS51462">
    <property type="entry name" value="NUDIX"/>
    <property type="match status" value="1"/>
</dbReference>
<evidence type="ECO:0000313" key="4">
    <source>
        <dbReference type="EMBL" id="REI39811.1"/>
    </source>
</evidence>
<evidence type="ECO:0000256" key="2">
    <source>
        <dbReference type="ARBA" id="ARBA00022801"/>
    </source>
</evidence>
<name>A0ABX9KDX6_9FUSO</name>
<protein>
    <submittedName>
        <fullName evidence="4">NUDIX domain-containing protein</fullName>
    </submittedName>
</protein>
<comment type="caution">
    <text evidence="4">The sequence shown here is derived from an EMBL/GenBank/DDBJ whole genome shotgun (WGS) entry which is preliminary data.</text>
</comment>
<evidence type="ECO:0000256" key="1">
    <source>
        <dbReference type="ARBA" id="ARBA00001946"/>
    </source>
</evidence>
<keyword evidence="5" id="KW-1185">Reference proteome</keyword>
<dbReference type="PANTHER" id="PTHR43046">
    <property type="entry name" value="GDP-MANNOSE MANNOSYL HYDROLASE"/>
    <property type="match status" value="1"/>
</dbReference>
<organism evidence="4 5">
    <name type="scientific">Psychrilyobacter piezotolerans</name>
    <dbReference type="NCBI Taxonomy" id="2293438"/>
    <lineage>
        <taxon>Bacteria</taxon>
        <taxon>Fusobacteriati</taxon>
        <taxon>Fusobacteriota</taxon>
        <taxon>Fusobacteriia</taxon>
        <taxon>Fusobacteriales</taxon>
        <taxon>Fusobacteriaceae</taxon>
        <taxon>Psychrilyobacter</taxon>
    </lineage>
</organism>
<dbReference type="InterPro" id="IPR000086">
    <property type="entry name" value="NUDIX_hydrolase_dom"/>
</dbReference>
<dbReference type="PROSITE" id="PS00893">
    <property type="entry name" value="NUDIX_BOX"/>
    <property type="match status" value="1"/>
</dbReference>
<keyword evidence="2" id="KW-0378">Hydrolase</keyword>
<accession>A0ABX9KDX6</accession>
<proteinExistence type="predicted"/>
<dbReference type="EMBL" id="QUAJ01000031">
    <property type="protein sequence ID" value="REI39811.1"/>
    <property type="molecule type" value="Genomic_DNA"/>
</dbReference>
<dbReference type="Pfam" id="PF00293">
    <property type="entry name" value="NUDIX"/>
    <property type="match status" value="1"/>
</dbReference>
<dbReference type="Gene3D" id="3.90.79.10">
    <property type="entry name" value="Nucleoside Triphosphate Pyrophosphohydrolase"/>
    <property type="match status" value="1"/>
</dbReference>
<dbReference type="SUPFAM" id="SSF55811">
    <property type="entry name" value="Nudix"/>
    <property type="match status" value="1"/>
</dbReference>
<dbReference type="Proteomes" id="UP000263486">
    <property type="component" value="Unassembled WGS sequence"/>
</dbReference>
<feature type="domain" description="Nudix hydrolase" evidence="3">
    <location>
        <begin position="20"/>
        <end position="157"/>
    </location>
</feature>
<evidence type="ECO:0000259" key="3">
    <source>
        <dbReference type="PROSITE" id="PS51462"/>
    </source>
</evidence>
<dbReference type="RefSeq" id="WP_114643382.1">
    <property type="nucleotide sequence ID" value="NZ_JAACIO010000031.1"/>
</dbReference>
<dbReference type="InterPro" id="IPR015797">
    <property type="entry name" value="NUDIX_hydrolase-like_dom_sf"/>
</dbReference>
<sequence>MRILRKVTLENTKLEGKKIYKRIAARGIILDGENILLLYTKRYDDYSFPGGGVDQGENLIEGVKREINEETGAKNIEILAEYGVYDEMKPIHKKNYDYVNMTSHFFICDIHKELGETNLEDYEINNGMDARWVNIYEAIAHNKEVIKNQPETIGLFIDRELFMLELVAKELIEKN</sequence>